<dbReference type="EMBL" id="JAHRIQ010023992">
    <property type="protein sequence ID" value="MEQ2228657.1"/>
    <property type="molecule type" value="Genomic_DNA"/>
</dbReference>
<comment type="caution">
    <text evidence="1">The sequence shown here is derived from an EMBL/GenBank/DDBJ whole genome shotgun (WGS) entry which is preliminary data.</text>
</comment>
<protein>
    <submittedName>
        <fullName evidence="1">Uncharacterized protein</fullName>
    </submittedName>
</protein>
<evidence type="ECO:0000313" key="2">
    <source>
        <dbReference type="Proteomes" id="UP001482620"/>
    </source>
</evidence>
<gene>
    <name evidence="1" type="ORF">ILYODFUR_011047</name>
</gene>
<evidence type="ECO:0000313" key="1">
    <source>
        <dbReference type="EMBL" id="MEQ2228657.1"/>
    </source>
</evidence>
<keyword evidence="2" id="KW-1185">Reference proteome</keyword>
<reference evidence="1 2" key="1">
    <citation type="submission" date="2021-06" db="EMBL/GenBank/DDBJ databases">
        <authorList>
            <person name="Palmer J.M."/>
        </authorList>
    </citation>
    <scope>NUCLEOTIDE SEQUENCE [LARGE SCALE GENOMIC DNA]</scope>
    <source>
        <strain evidence="2">if_2019</strain>
        <tissue evidence="1">Muscle</tissue>
    </source>
</reference>
<name>A0ABV0T8R7_9TELE</name>
<organism evidence="1 2">
    <name type="scientific">Ilyodon furcidens</name>
    <name type="common">goldbreast splitfin</name>
    <dbReference type="NCBI Taxonomy" id="33524"/>
    <lineage>
        <taxon>Eukaryota</taxon>
        <taxon>Metazoa</taxon>
        <taxon>Chordata</taxon>
        <taxon>Craniata</taxon>
        <taxon>Vertebrata</taxon>
        <taxon>Euteleostomi</taxon>
        <taxon>Actinopterygii</taxon>
        <taxon>Neopterygii</taxon>
        <taxon>Teleostei</taxon>
        <taxon>Neoteleostei</taxon>
        <taxon>Acanthomorphata</taxon>
        <taxon>Ovalentaria</taxon>
        <taxon>Atherinomorphae</taxon>
        <taxon>Cyprinodontiformes</taxon>
        <taxon>Goodeidae</taxon>
        <taxon>Ilyodon</taxon>
    </lineage>
</organism>
<proteinExistence type="predicted"/>
<accession>A0ABV0T8R7</accession>
<sequence>MEPGIVLSIPRGQQPSREAHFLILELPRTQGNHRIQPDQPECSKNSRQAVYRKWTTSLLCSTSIKGYSEEDFLEGVRELVHCPHPPSLINQNRNKLIHMARY</sequence>
<dbReference type="Proteomes" id="UP001482620">
    <property type="component" value="Unassembled WGS sequence"/>
</dbReference>